<organism evidence="2 3">
    <name type="scientific">Triparma strigata</name>
    <dbReference type="NCBI Taxonomy" id="1606541"/>
    <lineage>
        <taxon>Eukaryota</taxon>
        <taxon>Sar</taxon>
        <taxon>Stramenopiles</taxon>
        <taxon>Ochrophyta</taxon>
        <taxon>Bolidophyceae</taxon>
        <taxon>Parmales</taxon>
        <taxon>Triparmaceae</taxon>
        <taxon>Triparma</taxon>
    </lineage>
</organism>
<keyword evidence="1" id="KW-1133">Transmembrane helix</keyword>
<feature type="transmembrane region" description="Helical" evidence="1">
    <location>
        <begin position="140"/>
        <end position="161"/>
    </location>
</feature>
<keyword evidence="1" id="KW-0812">Transmembrane</keyword>
<name>A0A9W7BCM5_9STRA</name>
<feature type="transmembrane region" description="Helical" evidence="1">
    <location>
        <begin position="392"/>
        <end position="413"/>
    </location>
</feature>
<gene>
    <name evidence="2" type="ORF">TrST_g5867</name>
</gene>
<comment type="caution">
    <text evidence="2">The sequence shown here is derived from an EMBL/GenBank/DDBJ whole genome shotgun (WGS) entry which is preliminary data.</text>
</comment>
<protein>
    <submittedName>
        <fullName evidence="2">Uncharacterized protein</fullName>
    </submittedName>
</protein>
<feature type="transmembrane region" description="Helical" evidence="1">
    <location>
        <begin position="485"/>
        <end position="506"/>
    </location>
</feature>
<accession>A0A9W7BCM5</accession>
<dbReference type="OrthoDB" id="195688at2759"/>
<evidence type="ECO:0000256" key="1">
    <source>
        <dbReference type="SAM" id="Phobius"/>
    </source>
</evidence>
<feature type="transmembrane region" description="Helical" evidence="1">
    <location>
        <begin position="251"/>
        <end position="272"/>
    </location>
</feature>
<keyword evidence="1" id="KW-0472">Membrane</keyword>
<dbReference type="EMBL" id="BRXY01000284">
    <property type="protein sequence ID" value="GMH83710.1"/>
    <property type="molecule type" value="Genomic_DNA"/>
</dbReference>
<reference evidence="3" key="1">
    <citation type="journal article" date="2023" name="Commun. Biol.">
        <title>Genome analysis of Parmales, the sister group of diatoms, reveals the evolutionary specialization of diatoms from phago-mixotrophs to photoautotrophs.</title>
        <authorList>
            <person name="Ban H."/>
            <person name="Sato S."/>
            <person name="Yoshikawa S."/>
            <person name="Yamada K."/>
            <person name="Nakamura Y."/>
            <person name="Ichinomiya M."/>
            <person name="Sato N."/>
            <person name="Blanc-Mathieu R."/>
            <person name="Endo H."/>
            <person name="Kuwata A."/>
            <person name="Ogata H."/>
        </authorList>
    </citation>
    <scope>NUCLEOTIDE SEQUENCE [LARGE SCALE GENOMIC DNA]</scope>
    <source>
        <strain evidence="3">NIES 3701</strain>
    </source>
</reference>
<evidence type="ECO:0000313" key="3">
    <source>
        <dbReference type="Proteomes" id="UP001165085"/>
    </source>
</evidence>
<proteinExistence type="predicted"/>
<keyword evidence="3" id="KW-1185">Reference proteome</keyword>
<evidence type="ECO:0000313" key="2">
    <source>
        <dbReference type="EMBL" id="GMH83710.1"/>
    </source>
</evidence>
<sequence>MMVHPDKSELRRYSSAELFTNRAGQQWTVGVPPSPKLRHRVGGEMHKRLSSSPHLQANAASLNTITTPMRPLTYKGFILNNGAIWKTTERLRQDPARASLVQIGYKYLSENPDRNMHYRQKKTWIHPLLRVILDLAGHSYLGWILCVLALLADVVYCFHCAVTYDDYFYAVVQFVMSVINLFLYAIMNFGEAKAHSRVVDYSDLENANNSHYMSESTFLMLKGLEAIGKSCDSENSHTSVKAIRKRLVNRTMLEVVSVHFLLSIPWYAGVAYSVMIHLERNEAWLAILSAFIIYSKLTITLSGTQAAFFIRLNQRLCELEIRRVQLEVRTADMRNAQFLPVRVKRLLIENHSITNREHFFYGLWGPVIFFHLVLLGIGIIQAQKGDDHCIPIWVFLCELQPLLSLIVMTHGFARLNLFMERDVEQDLTELALSMSYLKGKKGAATNDDVNIENIIQQLRLLERLDSRPCVLNFDFVPTMESSRSLISFVFTAIGVLGPYIAVALSGNLSYNYMCLD</sequence>
<dbReference type="Proteomes" id="UP001165085">
    <property type="component" value="Unassembled WGS sequence"/>
</dbReference>
<dbReference type="AlphaFoldDB" id="A0A9W7BCM5"/>
<feature type="transmembrane region" description="Helical" evidence="1">
    <location>
        <begin position="284"/>
        <end position="310"/>
    </location>
</feature>
<feature type="transmembrane region" description="Helical" evidence="1">
    <location>
        <begin position="167"/>
        <end position="187"/>
    </location>
</feature>
<feature type="transmembrane region" description="Helical" evidence="1">
    <location>
        <begin position="359"/>
        <end position="380"/>
    </location>
</feature>